<proteinExistence type="inferred from homology"/>
<feature type="compositionally biased region" description="Low complexity" evidence="7">
    <location>
        <begin position="384"/>
        <end position="400"/>
    </location>
</feature>
<dbReference type="Pfam" id="PF25944">
    <property type="entry name" value="Beta-barrel_RND"/>
    <property type="match status" value="1"/>
</dbReference>
<dbReference type="STRING" id="767434.Fraau_0310"/>
<evidence type="ECO:0000256" key="4">
    <source>
        <dbReference type="ARBA" id="ARBA00022475"/>
    </source>
</evidence>
<dbReference type="EMBL" id="CP003350">
    <property type="protein sequence ID" value="AFC84800.1"/>
    <property type="molecule type" value="Genomic_DNA"/>
</dbReference>
<dbReference type="Gene3D" id="2.40.420.20">
    <property type="match status" value="1"/>
</dbReference>
<dbReference type="KEGG" id="fau:Fraau_0310"/>
<dbReference type="GO" id="GO:0015562">
    <property type="term" value="F:efflux transmembrane transporter activity"/>
    <property type="evidence" value="ECO:0007669"/>
    <property type="project" value="TreeGrafter"/>
</dbReference>
<dbReference type="InterPro" id="IPR058627">
    <property type="entry name" value="MdtA-like_C"/>
</dbReference>
<evidence type="ECO:0000259" key="11">
    <source>
        <dbReference type="Pfam" id="PF25944"/>
    </source>
</evidence>
<keyword evidence="8" id="KW-0812">Transmembrane</keyword>
<feature type="domain" description="Multidrug resistance protein MdtA-like barrel-sandwich hybrid" evidence="10">
    <location>
        <begin position="75"/>
        <end position="217"/>
    </location>
</feature>
<dbReference type="InterPro" id="IPR058625">
    <property type="entry name" value="MdtA-like_BSH"/>
</dbReference>
<evidence type="ECO:0000256" key="6">
    <source>
        <dbReference type="ARBA" id="ARBA00023136"/>
    </source>
</evidence>
<feature type="domain" description="Multidrug resistance protein MdtA-like alpha-helical hairpin" evidence="9">
    <location>
        <begin position="116"/>
        <end position="183"/>
    </location>
</feature>
<evidence type="ECO:0000256" key="7">
    <source>
        <dbReference type="SAM" id="MobiDB-lite"/>
    </source>
</evidence>
<keyword evidence="5" id="KW-0997">Cell inner membrane</keyword>
<keyword evidence="6 8" id="KW-0472">Membrane</keyword>
<keyword evidence="14" id="KW-1185">Reference proteome</keyword>
<keyword evidence="4" id="KW-1003">Cell membrane</keyword>
<feature type="domain" description="Multidrug resistance protein MdtA-like beta-barrel" evidence="11">
    <location>
        <begin position="221"/>
        <end position="305"/>
    </location>
</feature>
<keyword evidence="3" id="KW-0813">Transport</keyword>
<accession>H8L302</accession>
<dbReference type="Pfam" id="PF25917">
    <property type="entry name" value="BSH_RND"/>
    <property type="match status" value="1"/>
</dbReference>
<dbReference type="Gene3D" id="2.40.30.170">
    <property type="match status" value="1"/>
</dbReference>
<dbReference type="Gene3D" id="1.10.287.470">
    <property type="entry name" value="Helix hairpin bin"/>
    <property type="match status" value="1"/>
</dbReference>
<evidence type="ECO:0000259" key="9">
    <source>
        <dbReference type="Pfam" id="PF25876"/>
    </source>
</evidence>
<organism evidence="13 14">
    <name type="scientific">Frateuria aurantia (strain ATCC 33424 / DSM 6220 / KCTC 2777 / LMG 1558 / NBRC 3245 / NCIMB 13370)</name>
    <name type="common">Acetobacter aurantius</name>
    <dbReference type="NCBI Taxonomy" id="767434"/>
    <lineage>
        <taxon>Bacteria</taxon>
        <taxon>Pseudomonadati</taxon>
        <taxon>Pseudomonadota</taxon>
        <taxon>Gammaproteobacteria</taxon>
        <taxon>Lysobacterales</taxon>
        <taxon>Rhodanobacteraceae</taxon>
        <taxon>Frateuria</taxon>
    </lineage>
</organism>
<dbReference type="Gene3D" id="2.40.50.100">
    <property type="match status" value="1"/>
</dbReference>
<dbReference type="GO" id="GO:1990281">
    <property type="term" value="C:efflux pump complex"/>
    <property type="evidence" value="ECO:0007669"/>
    <property type="project" value="TreeGrafter"/>
</dbReference>
<dbReference type="eggNOG" id="COG0845">
    <property type="taxonomic scope" value="Bacteria"/>
</dbReference>
<dbReference type="PANTHER" id="PTHR30469:SF12">
    <property type="entry name" value="MULTIDRUG RESISTANCE PROTEIN MDTA"/>
    <property type="match status" value="1"/>
</dbReference>
<sequence>MGTDAVRTTGRSRGRWLLGAVMLVLVVLVTVHVFDNRAKPQHAEPDTIVGASTARLGRMPVDIDGLLGTVTPVATVTVLPQLSGYLTKVGYQEGQEVKKGQFLAQIDPRQYEIGKRQAEASLARDRAALAAARSDLARYRQLHGRHSIAEQTYVDQLYTVRQDEATVKNDQAAIDQYTLDLEYCHITAPVAGRVGLRLVDPGNYVTAASTTGIVVITSTHPTTVEFPVPQNAMPEVLQRFRAGQTITVSAYDSNNDRKLADGTLYSIGNQMDTSTGTVTLRARFPNENDELFPEAFVNIVMHVDTLQQAVLIPTAAIQTGAPGDFVYLIRPDMTVAVHPVTLGPGNGTDTVVSSGLKAGDQVVTDGVDRLSDGARIRLKRSHARPAVPASTAAAPSASKS</sequence>
<evidence type="ECO:0000256" key="1">
    <source>
        <dbReference type="ARBA" id="ARBA00004236"/>
    </source>
</evidence>
<evidence type="ECO:0000256" key="3">
    <source>
        <dbReference type="ARBA" id="ARBA00022448"/>
    </source>
</evidence>
<evidence type="ECO:0000256" key="8">
    <source>
        <dbReference type="SAM" id="Phobius"/>
    </source>
</evidence>
<dbReference type="InterPro" id="IPR058626">
    <property type="entry name" value="MdtA-like_b-barrel"/>
</dbReference>
<evidence type="ECO:0000256" key="2">
    <source>
        <dbReference type="ARBA" id="ARBA00009477"/>
    </source>
</evidence>
<dbReference type="InterPro" id="IPR006143">
    <property type="entry name" value="RND_pump_MFP"/>
</dbReference>
<evidence type="ECO:0000256" key="5">
    <source>
        <dbReference type="ARBA" id="ARBA00022519"/>
    </source>
</evidence>
<dbReference type="Pfam" id="PF25967">
    <property type="entry name" value="RND-MFP_C"/>
    <property type="match status" value="1"/>
</dbReference>
<comment type="similarity">
    <text evidence="2">Belongs to the membrane fusion protein (MFP) (TC 8.A.1) family.</text>
</comment>
<dbReference type="OrthoDB" id="9783047at2"/>
<dbReference type="AlphaFoldDB" id="H8L302"/>
<comment type="subcellular location">
    <subcellularLocation>
        <location evidence="1">Cell membrane</location>
    </subcellularLocation>
</comment>
<feature type="region of interest" description="Disordered" evidence="7">
    <location>
        <begin position="379"/>
        <end position="400"/>
    </location>
</feature>
<evidence type="ECO:0000313" key="13">
    <source>
        <dbReference type="EMBL" id="AFC84800.1"/>
    </source>
</evidence>
<reference evidence="13" key="1">
    <citation type="submission" date="2012-02" db="EMBL/GenBank/DDBJ databases">
        <title>The complete genome of Frateuria aurantia DSM 6220.</title>
        <authorList>
            <consortium name="US DOE Joint Genome Institute (JGI-PGF)"/>
            <person name="Lucas S."/>
            <person name="Copeland A."/>
            <person name="Lapidus A."/>
            <person name="Glavina del Rio T."/>
            <person name="Dalin E."/>
            <person name="Tice H."/>
            <person name="Bruce D."/>
            <person name="Goodwin L."/>
            <person name="Pitluck S."/>
            <person name="Peters L."/>
            <person name="Ovchinnikova G."/>
            <person name="Teshima H."/>
            <person name="Kyrpides N."/>
            <person name="Mavromatis K."/>
            <person name="Ivanova N."/>
            <person name="Brettin T."/>
            <person name="Detter J.C."/>
            <person name="Han C."/>
            <person name="Larimer F."/>
            <person name="Land M."/>
            <person name="Hauser L."/>
            <person name="Markowitz V."/>
            <person name="Cheng J.-F."/>
            <person name="Hugenholtz P."/>
            <person name="Woyke T."/>
            <person name="Wu D."/>
            <person name="Brambilla E."/>
            <person name="Klenk H.-P."/>
            <person name="Eisen J.A."/>
        </authorList>
    </citation>
    <scope>NUCLEOTIDE SEQUENCE</scope>
    <source>
        <strain evidence="13">DSM 6220</strain>
    </source>
</reference>
<evidence type="ECO:0000313" key="14">
    <source>
        <dbReference type="Proteomes" id="UP000005234"/>
    </source>
</evidence>
<dbReference type="PANTHER" id="PTHR30469">
    <property type="entry name" value="MULTIDRUG RESISTANCE PROTEIN MDTA"/>
    <property type="match status" value="1"/>
</dbReference>
<keyword evidence="8" id="KW-1133">Transmembrane helix</keyword>
<protein>
    <submittedName>
        <fullName evidence="13">RND family efflux transporter, MFP subunit</fullName>
    </submittedName>
</protein>
<dbReference type="Proteomes" id="UP000005234">
    <property type="component" value="Chromosome"/>
</dbReference>
<feature type="domain" description="Multidrug resistance protein MdtA-like C-terminal permuted SH3" evidence="12">
    <location>
        <begin position="308"/>
        <end position="369"/>
    </location>
</feature>
<name>H8L302_FRAAD</name>
<evidence type="ECO:0000259" key="10">
    <source>
        <dbReference type="Pfam" id="PF25917"/>
    </source>
</evidence>
<dbReference type="HOGENOM" id="CLU_018816_2_0_6"/>
<dbReference type="SUPFAM" id="SSF111369">
    <property type="entry name" value="HlyD-like secretion proteins"/>
    <property type="match status" value="1"/>
</dbReference>
<dbReference type="NCBIfam" id="TIGR01730">
    <property type="entry name" value="RND_mfp"/>
    <property type="match status" value="1"/>
</dbReference>
<dbReference type="Pfam" id="PF25876">
    <property type="entry name" value="HH_MFP_RND"/>
    <property type="match status" value="1"/>
</dbReference>
<gene>
    <name evidence="13" type="ordered locus">Fraau_0310</name>
</gene>
<feature type="transmembrane region" description="Helical" evidence="8">
    <location>
        <begin position="16"/>
        <end position="34"/>
    </location>
</feature>
<evidence type="ECO:0000259" key="12">
    <source>
        <dbReference type="Pfam" id="PF25967"/>
    </source>
</evidence>
<dbReference type="InterPro" id="IPR058624">
    <property type="entry name" value="MdtA-like_HH"/>
</dbReference>